<gene>
    <name evidence="1" type="ORF">RISK_005291</name>
</gene>
<reference evidence="1" key="1">
    <citation type="submission" date="2015-05" db="EMBL/GenBank/DDBJ databases">
        <title>Permanent draft genome of Rhodopirellula islandicus K833.</title>
        <authorList>
            <person name="Kizina J."/>
            <person name="Richter M."/>
            <person name="Glockner F.O."/>
            <person name="Harder J."/>
        </authorList>
    </citation>
    <scope>NUCLEOTIDE SEQUENCE [LARGE SCALE GENOMIC DNA]</scope>
    <source>
        <strain evidence="1">K833</strain>
    </source>
</reference>
<dbReference type="Proteomes" id="UP000036367">
    <property type="component" value="Unassembled WGS sequence"/>
</dbReference>
<dbReference type="AlphaFoldDB" id="A0A0J1B5Y5"/>
<accession>A0A0J1B5Y5</accession>
<dbReference type="PATRIC" id="fig|595434.4.peg.5026"/>
<evidence type="ECO:0000313" key="2">
    <source>
        <dbReference type="Proteomes" id="UP000036367"/>
    </source>
</evidence>
<proteinExistence type="predicted"/>
<dbReference type="EMBL" id="LECT01000044">
    <property type="protein sequence ID" value="KLU02225.1"/>
    <property type="molecule type" value="Genomic_DNA"/>
</dbReference>
<name>A0A0J1B5Y5_RHOIS</name>
<dbReference type="STRING" id="595434.RISK_005291"/>
<keyword evidence="2" id="KW-1185">Reference proteome</keyword>
<evidence type="ECO:0008006" key="3">
    <source>
        <dbReference type="Google" id="ProtNLM"/>
    </source>
</evidence>
<comment type="caution">
    <text evidence="1">The sequence shown here is derived from an EMBL/GenBank/DDBJ whole genome shotgun (WGS) entry which is preliminary data.</text>
</comment>
<sequence length="218" mass="24630">MSVERIRQRFEQLANDAMPIRGSKNLVRGGQMFADRNVVDSALLTKWQTSVETLLASVFGESSPTTVRFGVECKRSHFEDFERQEAVLLSAKEQFEGGFLFDVRNLVHASVFSDELEQAEHFLESNYKVPAAVIAGTVLETTLRELCEQHPETTVGKADTMISDIAKQGMVNKMMVDQLRAWMKIRNSAAHGKPDEFAESDVARMIQGIRDFVTWHMT</sequence>
<evidence type="ECO:0000313" key="1">
    <source>
        <dbReference type="EMBL" id="KLU02225.1"/>
    </source>
</evidence>
<organism evidence="1 2">
    <name type="scientific">Rhodopirellula islandica</name>
    <dbReference type="NCBI Taxonomy" id="595434"/>
    <lineage>
        <taxon>Bacteria</taxon>
        <taxon>Pseudomonadati</taxon>
        <taxon>Planctomycetota</taxon>
        <taxon>Planctomycetia</taxon>
        <taxon>Pirellulales</taxon>
        <taxon>Pirellulaceae</taxon>
        <taxon>Rhodopirellula</taxon>
    </lineage>
</organism>
<protein>
    <recommendedName>
        <fullName evidence="3">DUF4145 domain-containing protein</fullName>
    </recommendedName>
</protein>